<feature type="transmembrane region" description="Helical" evidence="2">
    <location>
        <begin position="7"/>
        <end position="28"/>
    </location>
</feature>
<feature type="domain" description="LysM" evidence="3">
    <location>
        <begin position="154"/>
        <end position="210"/>
    </location>
</feature>
<keyword evidence="2" id="KW-1133">Transmembrane helix</keyword>
<evidence type="ECO:0000313" key="4">
    <source>
        <dbReference type="EMBL" id="TQS08483.1"/>
    </source>
</evidence>
<accession>A0A544XVF7</accession>
<dbReference type="Proteomes" id="UP000316541">
    <property type="component" value="Unassembled WGS sequence"/>
</dbReference>
<proteinExistence type="predicted"/>
<comment type="caution">
    <text evidence="4">The sequence shown here is derived from an EMBL/GenBank/DDBJ whole genome shotgun (WGS) entry which is preliminary data.</text>
</comment>
<evidence type="ECO:0000256" key="1">
    <source>
        <dbReference type="SAM" id="MobiDB-lite"/>
    </source>
</evidence>
<feature type="region of interest" description="Disordered" evidence="1">
    <location>
        <begin position="294"/>
        <end position="317"/>
    </location>
</feature>
<dbReference type="Gene3D" id="3.10.350.10">
    <property type="entry name" value="LysM domain"/>
    <property type="match status" value="1"/>
</dbReference>
<name>A0A544XVF7_9ACTN</name>
<evidence type="ECO:0000313" key="5">
    <source>
        <dbReference type="Proteomes" id="UP000316541"/>
    </source>
</evidence>
<dbReference type="PANTHER" id="PTHR34700:SF4">
    <property type="entry name" value="PHAGE-LIKE ELEMENT PBSX PROTEIN XKDP"/>
    <property type="match status" value="1"/>
</dbReference>
<feature type="region of interest" description="Disordered" evidence="1">
    <location>
        <begin position="214"/>
        <end position="260"/>
    </location>
</feature>
<dbReference type="PANTHER" id="PTHR34700">
    <property type="entry name" value="POTASSIUM BINDING PROTEIN KBP"/>
    <property type="match status" value="1"/>
</dbReference>
<keyword evidence="2" id="KW-0472">Membrane</keyword>
<dbReference type="RefSeq" id="WP_142625263.1">
    <property type="nucleotide sequence ID" value="NZ_VIRM01000092.1"/>
</dbReference>
<evidence type="ECO:0000259" key="3">
    <source>
        <dbReference type="PROSITE" id="PS51782"/>
    </source>
</evidence>
<dbReference type="InterPro" id="IPR036779">
    <property type="entry name" value="LysM_dom_sf"/>
</dbReference>
<evidence type="ECO:0000256" key="2">
    <source>
        <dbReference type="SAM" id="Phobius"/>
    </source>
</evidence>
<gene>
    <name evidence="4" type="ORF">FLX08_38860</name>
</gene>
<dbReference type="InterPro" id="IPR052196">
    <property type="entry name" value="Bact_Kbp"/>
</dbReference>
<keyword evidence="2" id="KW-0812">Transmembrane</keyword>
<feature type="non-terminal residue" evidence="4">
    <location>
        <position position="499"/>
    </location>
</feature>
<protein>
    <submittedName>
        <fullName evidence="4">LysM peptidoglycan-binding domain-containing protein</fullName>
    </submittedName>
</protein>
<dbReference type="PROSITE" id="PS51782">
    <property type="entry name" value="LYSM"/>
    <property type="match status" value="1"/>
</dbReference>
<dbReference type="EMBL" id="VIRM01000092">
    <property type="protein sequence ID" value="TQS08483.1"/>
    <property type="molecule type" value="Genomic_DNA"/>
</dbReference>
<dbReference type="CDD" id="cd00118">
    <property type="entry name" value="LysM"/>
    <property type="match status" value="1"/>
</dbReference>
<organism evidence="4 5">
    <name type="scientific">Microbispora hainanensis</name>
    <dbReference type="NCBI Taxonomy" id="568844"/>
    <lineage>
        <taxon>Bacteria</taxon>
        <taxon>Bacillati</taxon>
        <taxon>Actinomycetota</taxon>
        <taxon>Actinomycetes</taxon>
        <taxon>Streptosporangiales</taxon>
        <taxon>Streptosporangiaceae</taxon>
        <taxon>Microbispora</taxon>
    </lineage>
</organism>
<dbReference type="SMART" id="SM00257">
    <property type="entry name" value="LysM"/>
    <property type="match status" value="1"/>
</dbReference>
<sequence length="499" mass="53642">MTLSRLLRALAATIALTCIVVGFPILFYRLAGSPFPDHIPTVQEVGERLTARDDGTLFIAVLKLVTWGAWAAFSLSVLCEIGAQLTGARFVPRLPGLGGLQRLAAYLVASASLVATAPAAMAAEATPPPVVTMAPSHALGGDAVSAEPSPAQEPVYQVKQGDSLWEIADDKLGGPRQWKRIWTLNAGSAQPDGYRFTDPSVIHPGWKLRLPYQARKPKREASRPLESHQPTRPGPQPSAAHVEGGHELTPSAPSAVHSSVEQNGRSAIELESGSLVALGYAAGISTAYVAKRLRRRRRHTPPQASDPVVVTPEPKPDPAVAEVRRAHVRSFTQRGEQPPSDIELLREAHSIDVPQRLPIGRRADGSPVEIAFTGPGLSLIGDGAQDVARYLMVDMIRQSSNFRIEVVVCSELAESVSGIPAEELGAMGASLPGLVVTPTADAALQHFEQTYFTRKRMLLEREASNIEELRDRDPGEVLPTIVLIAEVDDEVFDRVSAPL</sequence>
<dbReference type="AlphaFoldDB" id="A0A544XVF7"/>
<dbReference type="InterPro" id="IPR018392">
    <property type="entry name" value="LysM"/>
</dbReference>
<reference evidence="4 5" key="1">
    <citation type="submission" date="2019-07" db="EMBL/GenBank/DDBJ databases">
        <title>Microbispora hainanensis DSM 45428.</title>
        <authorList>
            <person name="Thawai C."/>
        </authorList>
    </citation>
    <scope>NUCLEOTIDE SEQUENCE [LARGE SCALE GENOMIC DNA]</scope>
    <source>
        <strain evidence="4 5">DSM 45428</strain>
    </source>
</reference>